<dbReference type="InterPro" id="IPR000836">
    <property type="entry name" value="PRTase_dom"/>
</dbReference>
<dbReference type="CDD" id="cd06223">
    <property type="entry name" value="PRTases_typeI"/>
    <property type="match status" value="1"/>
</dbReference>
<dbReference type="Pfam" id="PF18912">
    <property type="entry name" value="DZR_2"/>
    <property type="match status" value="1"/>
</dbReference>
<evidence type="ECO:0000256" key="1">
    <source>
        <dbReference type="ARBA" id="ARBA00008007"/>
    </source>
</evidence>
<feature type="domain" description="Double zinc ribbon" evidence="2">
    <location>
        <begin position="9"/>
        <end position="62"/>
    </location>
</feature>
<evidence type="ECO:0000259" key="2">
    <source>
        <dbReference type="Pfam" id="PF18912"/>
    </source>
</evidence>
<dbReference type="InterPro" id="IPR029057">
    <property type="entry name" value="PRTase-like"/>
</dbReference>
<dbReference type="EMBL" id="AP014836">
    <property type="protein sequence ID" value="BAW79970.1"/>
    <property type="molecule type" value="Genomic_DNA"/>
</dbReference>
<dbReference type="PANTHER" id="PTHR47505:SF1">
    <property type="entry name" value="DNA UTILIZATION PROTEIN YHGH"/>
    <property type="match status" value="1"/>
</dbReference>
<dbReference type="InterPro" id="IPR051910">
    <property type="entry name" value="ComF/GntX_DNA_util-trans"/>
</dbReference>
<dbReference type="InterPro" id="IPR044005">
    <property type="entry name" value="DZR_2"/>
</dbReference>
<evidence type="ECO:0000313" key="4">
    <source>
        <dbReference type="Proteomes" id="UP000243679"/>
    </source>
</evidence>
<proteinExistence type="inferred from homology"/>
<name>A0A1Q2SLH0_9GAMM</name>
<dbReference type="SUPFAM" id="SSF53271">
    <property type="entry name" value="PRTase-like"/>
    <property type="match status" value="1"/>
</dbReference>
<dbReference type="Gene3D" id="3.40.50.2020">
    <property type="match status" value="1"/>
</dbReference>
<sequence length="232" mass="25819">MRLKTLPQRLYPFVCALCGASTDTGLDLCTACQADLPLLGVTCLRCAQPLSAVDPKICGTCQQQAPPQDRTLSAYRYEPPLDHLILQLKFHGKLHLALLLSQLTAQYLIQHSHPLPECIIPVPLHPSRLRERGFNQASEIAKPIATQLKIPINHQIIYRKHNTAPQSGLSQQERKRNIRDAFALHKPLTARHVAIMDDVLTTGHTVAEIAKILRHAGAHTIEVWVCARTLSL</sequence>
<protein>
    <submittedName>
        <fullName evidence="3">Competence protein F</fullName>
    </submittedName>
</protein>
<dbReference type="PANTHER" id="PTHR47505">
    <property type="entry name" value="DNA UTILIZATION PROTEIN YHGH"/>
    <property type="match status" value="1"/>
</dbReference>
<comment type="similarity">
    <text evidence="1">Belongs to the ComF/GntX family.</text>
</comment>
<dbReference type="KEGG" id="ntt:TAO_0600"/>
<dbReference type="OrthoDB" id="9793412at2"/>
<accession>A0A1Q2SLH0</accession>
<evidence type="ECO:0000313" key="3">
    <source>
        <dbReference type="EMBL" id="BAW79970.1"/>
    </source>
</evidence>
<keyword evidence="4" id="KW-1185">Reference proteome</keyword>
<organism evidence="3 4">
    <name type="scientific">Candidatus Nitrosoglobus terrae</name>
    <dbReference type="NCBI Taxonomy" id="1630141"/>
    <lineage>
        <taxon>Bacteria</taxon>
        <taxon>Pseudomonadati</taxon>
        <taxon>Pseudomonadota</taxon>
        <taxon>Gammaproteobacteria</taxon>
        <taxon>Chromatiales</taxon>
        <taxon>Chromatiaceae</taxon>
        <taxon>Candidatus Nitrosoglobus</taxon>
    </lineage>
</organism>
<reference evidence="3 4" key="1">
    <citation type="journal article" date="2017" name="ISME J.">
        <title>An acid-tolerant ammonia-oxidizing ?-proteobacterium from soil.</title>
        <authorList>
            <person name="Hayatsu M."/>
            <person name="Tago K."/>
            <person name="Uchiyama I."/>
            <person name="Toyoda A."/>
            <person name="Wang Y."/>
            <person name="Shimomura Y."/>
            <person name="Okubo T."/>
            <person name="Kurisu F."/>
            <person name="Hirono Y."/>
            <person name="Nonaka K."/>
            <person name="Akiyama H."/>
            <person name="Itoh T."/>
            <person name="Takami H."/>
        </authorList>
    </citation>
    <scope>NUCLEOTIDE SEQUENCE [LARGE SCALE GENOMIC DNA]</scope>
    <source>
        <strain evidence="3 4">TAO100</strain>
    </source>
</reference>
<dbReference type="AlphaFoldDB" id="A0A1Q2SLH0"/>
<dbReference type="RefSeq" id="WP_096526565.1">
    <property type="nucleotide sequence ID" value="NZ_AP014836.1"/>
</dbReference>
<gene>
    <name evidence="3" type="ORF">TAO_0600</name>
</gene>
<dbReference type="Proteomes" id="UP000243679">
    <property type="component" value="Chromosome"/>
</dbReference>